<keyword evidence="3" id="KW-1185">Reference proteome</keyword>
<feature type="region of interest" description="Disordered" evidence="1">
    <location>
        <begin position="40"/>
        <end position="120"/>
    </location>
</feature>
<feature type="compositionally biased region" description="Acidic residues" evidence="1">
    <location>
        <begin position="426"/>
        <end position="435"/>
    </location>
</feature>
<feature type="compositionally biased region" description="Low complexity" evidence="1">
    <location>
        <begin position="175"/>
        <end position="187"/>
    </location>
</feature>
<feature type="compositionally biased region" description="Basic and acidic residues" evidence="1">
    <location>
        <begin position="213"/>
        <end position="228"/>
    </location>
</feature>
<feature type="region of interest" description="Disordered" evidence="1">
    <location>
        <begin position="162"/>
        <end position="325"/>
    </location>
</feature>
<gene>
    <name evidence="2" type="ORF">BMF94_0204</name>
</gene>
<accession>A0A2S5BIN3</accession>
<dbReference type="Proteomes" id="UP000237144">
    <property type="component" value="Unassembled WGS sequence"/>
</dbReference>
<evidence type="ECO:0000313" key="3">
    <source>
        <dbReference type="Proteomes" id="UP000237144"/>
    </source>
</evidence>
<feature type="compositionally biased region" description="Basic and acidic residues" evidence="1">
    <location>
        <begin position="375"/>
        <end position="387"/>
    </location>
</feature>
<reference evidence="2 3" key="1">
    <citation type="journal article" date="2018" name="Front. Microbiol.">
        <title>Prospects for Fungal Bioremediation of Acidic Radioactive Waste Sites: Characterization and Genome Sequence of Rhodotorula taiwanensis MD1149.</title>
        <authorList>
            <person name="Tkavc R."/>
            <person name="Matrosova V.Y."/>
            <person name="Grichenko O.E."/>
            <person name="Gostincar C."/>
            <person name="Volpe R.P."/>
            <person name="Klimenkova P."/>
            <person name="Gaidamakova E.K."/>
            <person name="Zhou C.E."/>
            <person name="Stewart B.J."/>
            <person name="Lyman M.G."/>
            <person name="Malfatti S.A."/>
            <person name="Rubinfeld B."/>
            <person name="Courtot M."/>
            <person name="Singh J."/>
            <person name="Dalgard C.L."/>
            <person name="Hamilton T."/>
            <person name="Frey K.G."/>
            <person name="Gunde-Cimerman N."/>
            <person name="Dugan L."/>
            <person name="Daly M.J."/>
        </authorList>
    </citation>
    <scope>NUCLEOTIDE SEQUENCE [LARGE SCALE GENOMIC DNA]</scope>
    <source>
        <strain evidence="2 3">MD1149</strain>
    </source>
</reference>
<proteinExistence type="predicted"/>
<dbReference type="EMBL" id="PJQD01000002">
    <property type="protein sequence ID" value="POY76614.1"/>
    <property type="molecule type" value="Genomic_DNA"/>
</dbReference>
<feature type="compositionally biased region" description="Pro residues" evidence="1">
    <location>
        <begin position="11"/>
        <end position="21"/>
    </location>
</feature>
<organism evidence="2 3">
    <name type="scientific">Rhodotorula taiwanensis</name>
    <dbReference type="NCBI Taxonomy" id="741276"/>
    <lineage>
        <taxon>Eukaryota</taxon>
        <taxon>Fungi</taxon>
        <taxon>Dikarya</taxon>
        <taxon>Basidiomycota</taxon>
        <taxon>Pucciniomycotina</taxon>
        <taxon>Microbotryomycetes</taxon>
        <taxon>Sporidiobolales</taxon>
        <taxon>Sporidiobolaceae</taxon>
        <taxon>Rhodotorula</taxon>
    </lineage>
</organism>
<feature type="compositionally biased region" description="Low complexity" evidence="1">
    <location>
        <begin position="42"/>
        <end position="69"/>
    </location>
</feature>
<sequence>MYLRSVTTPLFRPPQGFPPPTTGTFYDELDLRSNVTALPCASSSSISSSSSSPSSVSSSIWSLSSSSPRRSPRRHVSPDRRALSESPSTARTSPATSPAPPSAFDSSSGAGKQHVTDSPEAFPSTQMALLNRFAGKTAGLAARQGKRPSSVPRTAWTRIAASGSAASNKARKRASTAAVATSAATSDTDSHTSEADDAAGRLAHFSPAPPLGPRRELVFDDDKEEPKPKAKAVCKSRKLENQDAAGVKEEVEGSTKPRSSPLEEEALPGADPSSSPLPSPAKKVKSQDTATPTPAPRGYRKQRAEQRQRTSRRQTPAVNSEPETVCIPLVKPDASGATWFPIKPGTSEPQLLDSKEKMFAAQEFFLDYVQQKRAELAARPSERRERVSPYSRTNGSLPNRFGSPKARKPASPAVAAAATSGAASETDSDQSEADDAAGRFAPFSGATAHAARSKITELDSDDDEEELEQESEAEAVSESSEGEERAGGSKTSSSGSRRRSPSLDDEAHAVFGAGAAVQDDPMFRGVSID</sequence>
<name>A0A2S5BIN3_9BASI</name>
<feature type="compositionally biased region" description="Basic and acidic residues" evidence="1">
    <location>
        <begin position="237"/>
        <end position="255"/>
    </location>
</feature>
<feature type="region of interest" description="Disordered" evidence="1">
    <location>
        <begin position="375"/>
        <end position="529"/>
    </location>
</feature>
<evidence type="ECO:0000256" key="1">
    <source>
        <dbReference type="SAM" id="MobiDB-lite"/>
    </source>
</evidence>
<comment type="caution">
    <text evidence="2">The sequence shown here is derived from an EMBL/GenBank/DDBJ whole genome shotgun (WGS) entry which is preliminary data.</text>
</comment>
<feature type="compositionally biased region" description="Acidic residues" evidence="1">
    <location>
        <begin position="458"/>
        <end position="475"/>
    </location>
</feature>
<dbReference type="AlphaFoldDB" id="A0A2S5BIN3"/>
<feature type="compositionally biased region" description="Low complexity" evidence="1">
    <location>
        <begin position="84"/>
        <end position="110"/>
    </location>
</feature>
<feature type="compositionally biased region" description="Polar residues" evidence="1">
    <location>
        <begin position="313"/>
        <end position="322"/>
    </location>
</feature>
<protein>
    <submittedName>
        <fullName evidence="2">Uncharacterized protein</fullName>
    </submittedName>
</protein>
<feature type="compositionally biased region" description="Low complexity" evidence="1">
    <location>
        <begin position="409"/>
        <end position="424"/>
    </location>
</feature>
<feature type="region of interest" description="Disordered" evidence="1">
    <location>
        <begin position="1"/>
        <end position="25"/>
    </location>
</feature>
<evidence type="ECO:0000313" key="2">
    <source>
        <dbReference type="EMBL" id="POY76614.1"/>
    </source>
</evidence>